<comment type="similarity">
    <text evidence="1 3">Belongs to the SEC23/SEC24 family. SEC23 subfamily.</text>
</comment>
<dbReference type="Gene3D" id="3.40.50.410">
    <property type="entry name" value="von Willebrand factor, type A domain"/>
    <property type="match status" value="1"/>
</dbReference>
<comment type="function">
    <text evidence="3">Component of the coat protein complex II (COPII) which promotes the formation of transport vesicles from the endoplasmic reticulum (ER). The coat has two main functions, the physical deformation of the endoplasmic reticulum membrane into vesicles and the selection of cargo molecules.</text>
</comment>
<dbReference type="SUPFAM" id="SSF53300">
    <property type="entry name" value="vWA-like"/>
    <property type="match status" value="1"/>
</dbReference>
<feature type="domain" description="Sec23/Sec24 trunk" evidence="4">
    <location>
        <begin position="207"/>
        <end position="313"/>
    </location>
</feature>
<dbReference type="GeneID" id="4618701"/>
<keyword evidence="3" id="KW-0256">Endoplasmic reticulum</keyword>
<evidence type="ECO:0000259" key="4">
    <source>
        <dbReference type="Pfam" id="PF04811"/>
    </source>
</evidence>
<keyword evidence="3" id="KW-0813">Transport</keyword>
<dbReference type="STRING" id="284811.Q75EZ6"/>
<keyword evidence="3" id="KW-0333">Golgi apparatus</keyword>
<dbReference type="OMA" id="IVIDTIC"/>
<dbReference type="GO" id="GO:0000139">
    <property type="term" value="C:Golgi membrane"/>
    <property type="evidence" value="ECO:0007669"/>
    <property type="project" value="UniProtKB-SubCell"/>
</dbReference>
<dbReference type="FunFam" id="3.40.50.410:FF:000199">
    <property type="entry name" value="Protein transport protein SEC23"/>
    <property type="match status" value="1"/>
</dbReference>
<keyword evidence="3" id="KW-0479">Metal-binding</keyword>
<dbReference type="RefSeq" id="NP_982474.2">
    <property type="nucleotide sequence ID" value="NM_207827.2"/>
</dbReference>
<keyword evidence="6" id="KW-1185">Reference proteome</keyword>
<dbReference type="Gene3D" id="1.20.120.730">
    <property type="entry name" value="Sec23/Sec24 helical domain"/>
    <property type="match status" value="1"/>
</dbReference>
<gene>
    <name evidence="5" type="ORF">AGOS_AAL068C</name>
</gene>
<dbReference type="InterPro" id="IPR036180">
    <property type="entry name" value="Gelsolin-like_dom_sf"/>
</dbReference>
<dbReference type="SUPFAM" id="SSF81995">
    <property type="entry name" value="beta-sandwich domain of Sec23/24"/>
    <property type="match status" value="1"/>
</dbReference>
<dbReference type="GO" id="GO:0005789">
    <property type="term" value="C:endoplasmic reticulum membrane"/>
    <property type="evidence" value="ECO:0007669"/>
    <property type="project" value="UniProtKB-SubCell"/>
</dbReference>
<evidence type="ECO:0000313" key="5">
    <source>
        <dbReference type="EMBL" id="AAS50298.2"/>
    </source>
</evidence>
<dbReference type="SUPFAM" id="SSF82919">
    <property type="entry name" value="Zn-finger domain of Sec23/24"/>
    <property type="match status" value="1"/>
</dbReference>
<comment type="subcellular location">
    <subcellularLocation>
        <location evidence="3">Cytoplasm</location>
    </subcellularLocation>
    <subcellularLocation>
        <location evidence="3">Cytoplasmic vesicle</location>
        <location evidence="3">COPII-coated vesicle membrane</location>
        <topology evidence="3">Peripheral membrane protein</topology>
        <orientation evidence="3">Cytoplasmic side</orientation>
    </subcellularLocation>
    <subcellularLocation>
        <location evidence="3">Endoplasmic reticulum membrane</location>
        <topology evidence="3">Peripheral membrane protein</topology>
        <orientation evidence="3">Cytoplasmic side</orientation>
    </subcellularLocation>
    <subcellularLocation>
        <location evidence="3">Golgi apparatus membrane</location>
        <topology evidence="3">Peripheral membrane protein</topology>
        <orientation evidence="3">Cytoplasmic side</orientation>
    </subcellularLocation>
</comment>
<evidence type="ECO:0000256" key="1">
    <source>
        <dbReference type="ARBA" id="ARBA00009210"/>
    </source>
</evidence>
<dbReference type="KEGG" id="ago:AGOS_AAL068C"/>
<dbReference type="Gene3D" id="2.60.40.1670">
    <property type="entry name" value="beta-sandwich domain of Sec23/24"/>
    <property type="match status" value="1"/>
</dbReference>
<keyword evidence="3" id="KW-0653">Protein transport</keyword>
<keyword evidence="3" id="KW-0931">ER-Golgi transport</keyword>
<sequence length="664" mass="73475">MLQASYGTAPSTRNEALQQVIDRDENGHFCAVYDFALCATTEVGVSPCGKCLAYPNSACRVVRERWLCAFCGSWNAAAGVGARRRGAHYAVGLGTSPAAAQLVFVVDLTMEAAELQALKTHVAALVGSVSGRFGLVTLTDGAVTVCGGRGRAAAVPTDEYRKFQLERLDPQPLLKRHLGEMSELWLTAEELLVAVGALEAQPCGAAQEERPRRGTGIAFFVAALFNMHRVGFALKVLAFLAGPCTQGPGKVVSKSYRNHMRGHSELQNRKARYSSQAADYYRSLREFAPAVSYDVFITSLDQTGVWEMAQCLNHVVQYDTLVEDRFHLDMHAYARRLRNEIVPHQVNLITSDTVLVDGCFGPVRKLPPLRNNYSDTERGVGSTTTWAYNGTLLSADELSLCFSLCLAPSVRQSSKESAAPNITLQVEFMYEVHGELCVAVTTLVLPTTSDPAALSLPQSFNATICCVSFMKRIAWEILNGHWHSYKLHDWCTALDDLCVRHLDSGSFNASQLVQLSYYLQRSALLRLAQTSPDEWAVYLLAILRRDSTQCLHICRPLITMLTPERQQLRLNPDVLRDVRPMVVDASNYVIVRYSDPNDSALHAVRAMAQQLQLSRWPVPWYKDTPIGKSQDRYVLSRLGVSTASNLPSSEVSLDAYITYIHSKL</sequence>
<dbReference type="EMBL" id="AE016814">
    <property type="protein sequence ID" value="AAS50298.2"/>
    <property type="molecule type" value="Genomic_DNA"/>
</dbReference>
<dbReference type="InterPro" id="IPR006896">
    <property type="entry name" value="Sec23/24_trunk_dom"/>
</dbReference>
<dbReference type="GO" id="GO:0090110">
    <property type="term" value="P:COPII-coated vesicle cargo loading"/>
    <property type="evidence" value="ECO:0000318"/>
    <property type="project" value="GO_Central"/>
</dbReference>
<keyword evidence="3" id="KW-0862">Zinc</keyword>
<dbReference type="SUPFAM" id="SSF82754">
    <property type="entry name" value="C-terminal, gelsolin-like domain of Sec23/24"/>
    <property type="match status" value="1"/>
</dbReference>
<dbReference type="Pfam" id="PF04811">
    <property type="entry name" value="Sec23_trunk"/>
    <property type="match status" value="1"/>
</dbReference>
<dbReference type="GO" id="GO:0006886">
    <property type="term" value="P:intracellular protein transport"/>
    <property type="evidence" value="ECO:0007669"/>
    <property type="project" value="InterPro"/>
</dbReference>
<reference evidence="6" key="2">
    <citation type="journal article" date="2013" name="G3 (Bethesda)">
        <title>Genomes of Ashbya fungi isolated from insects reveal four mating-type loci, numerous translocations, lack of transposons, and distinct gene duplications.</title>
        <authorList>
            <person name="Dietrich F.S."/>
            <person name="Voegeli S."/>
            <person name="Kuo S."/>
            <person name="Philippsen P."/>
        </authorList>
    </citation>
    <scope>GENOME REANNOTATION</scope>
    <source>
        <strain evidence="6">ATCC 10895 / CBS 109.51 / FGSC 9923 / NRRL Y-1056</strain>
    </source>
</reference>
<dbReference type="InterPro" id="IPR036174">
    <property type="entry name" value="Znf_Sec23_Sec24_sf"/>
</dbReference>
<keyword evidence="3" id="KW-0968">Cytoplasmic vesicle</keyword>
<dbReference type="Proteomes" id="UP000000591">
    <property type="component" value="Chromosome I"/>
</dbReference>
<keyword evidence="3" id="KW-0472">Membrane</keyword>
<dbReference type="eggNOG" id="KOG1986">
    <property type="taxonomic scope" value="Eukaryota"/>
</dbReference>
<dbReference type="HOGENOM" id="CLU_008658_3_0_1"/>
<dbReference type="InParanoid" id="Q75EZ6"/>
<dbReference type="InterPro" id="IPR037364">
    <property type="entry name" value="Sec23"/>
</dbReference>
<dbReference type="FunCoup" id="Q75EZ6">
    <property type="interactions" value="29"/>
</dbReference>
<reference evidence="5 6" key="1">
    <citation type="journal article" date="2004" name="Science">
        <title>The Ashbya gossypii genome as a tool for mapping the ancient Saccharomyces cerevisiae genome.</title>
        <authorList>
            <person name="Dietrich F.S."/>
            <person name="Voegeli S."/>
            <person name="Brachat S."/>
            <person name="Lerch A."/>
            <person name="Gates K."/>
            <person name="Steiner S."/>
            <person name="Mohr C."/>
            <person name="Pohlmann R."/>
            <person name="Luedi P."/>
            <person name="Choi S."/>
            <person name="Wing R.A."/>
            <person name="Flavier A."/>
            <person name="Gaffney T.D."/>
            <person name="Philippsen P."/>
        </authorList>
    </citation>
    <scope>NUCLEOTIDE SEQUENCE [LARGE SCALE GENOMIC DNA]</scope>
    <source>
        <strain evidence="6">ATCC 10895 / CBS 109.51 / FGSC 9923 / NRRL Y-1056</strain>
    </source>
</reference>
<dbReference type="PANTHER" id="PTHR11141">
    <property type="entry name" value="PROTEIN TRANSPORT PROTEIN SEC23"/>
    <property type="match status" value="1"/>
</dbReference>
<dbReference type="GO" id="GO:0070971">
    <property type="term" value="C:endoplasmic reticulum exit site"/>
    <property type="evidence" value="ECO:0000318"/>
    <property type="project" value="GO_Central"/>
</dbReference>
<dbReference type="AlphaFoldDB" id="Q75EZ6"/>
<organism evidence="5 6">
    <name type="scientific">Eremothecium gossypii (strain ATCC 10895 / CBS 109.51 / FGSC 9923 / NRRL Y-1056)</name>
    <name type="common">Yeast</name>
    <name type="synonym">Ashbya gossypii</name>
    <dbReference type="NCBI Taxonomy" id="284811"/>
    <lineage>
        <taxon>Eukaryota</taxon>
        <taxon>Fungi</taxon>
        <taxon>Dikarya</taxon>
        <taxon>Ascomycota</taxon>
        <taxon>Saccharomycotina</taxon>
        <taxon>Saccharomycetes</taxon>
        <taxon>Saccharomycetales</taxon>
        <taxon>Saccharomycetaceae</taxon>
        <taxon>Eremothecium</taxon>
    </lineage>
</organism>
<dbReference type="GO" id="GO:0030127">
    <property type="term" value="C:COPII vesicle coat"/>
    <property type="evidence" value="ECO:0000318"/>
    <property type="project" value="GO_Central"/>
</dbReference>
<evidence type="ECO:0000256" key="2">
    <source>
        <dbReference type="ARBA" id="ARBA00022490"/>
    </source>
</evidence>
<dbReference type="OrthoDB" id="10256289at2759"/>
<dbReference type="InterPro" id="IPR036465">
    <property type="entry name" value="vWFA_dom_sf"/>
</dbReference>
<dbReference type="GO" id="GO:0005096">
    <property type="term" value="F:GTPase activator activity"/>
    <property type="evidence" value="ECO:0000318"/>
    <property type="project" value="GO_Central"/>
</dbReference>
<dbReference type="GO" id="GO:0008270">
    <property type="term" value="F:zinc ion binding"/>
    <property type="evidence" value="ECO:0007669"/>
    <property type="project" value="InterPro"/>
</dbReference>
<dbReference type="PANTHER" id="PTHR11141:SF0">
    <property type="entry name" value="PROTEIN TRANSPORT PROTEIN SEC23"/>
    <property type="match status" value="1"/>
</dbReference>
<evidence type="ECO:0000313" key="6">
    <source>
        <dbReference type="Proteomes" id="UP000000591"/>
    </source>
</evidence>
<protein>
    <recommendedName>
        <fullName evidence="3">Protein transport protein SEC23</fullName>
    </recommendedName>
</protein>
<name>Q75EZ6_EREGS</name>
<accession>Q75EZ6</accession>
<keyword evidence="2 3" id="KW-0963">Cytoplasm</keyword>
<proteinExistence type="inferred from homology"/>
<evidence type="ECO:0000256" key="3">
    <source>
        <dbReference type="RuleBase" id="RU365030"/>
    </source>
</evidence>